<gene>
    <name evidence="1" type="ORF">GCM10008917_15430</name>
</gene>
<sequence>MECKKCNIEMKKVKFCTGAISSQPFLSYKKKGLLEIEKISNISCYVCVECGHIEFLADNPEVFKNI</sequence>
<accession>A0ABP3XHY1</accession>
<reference evidence="2" key="1">
    <citation type="journal article" date="2019" name="Int. J. Syst. Evol. Microbiol.">
        <title>The Global Catalogue of Microorganisms (GCM) 10K type strain sequencing project: providing services to taxonomists for standard genome sequencing and annotation.</title>
        <authorList>
            <consortium name="The Broad Institute Genomics Platform"/>
            <consortium name="The Broad Institute Genome Sequencing Center for Infectious Disease"/>
            <person name="Wu L."/>
            <person name="Ma J."/>
        </authorList>
    </citation>
    <scope>NUCLEOTIDE SEQUENCE [LARGE SCALE GENOMIC DNA]</scope>
    <source>
        <strain evidence="2">JCM 6486</strain>
    </source>
</reference>
<dbReference type="EMBL" id="BAAACP010000008">
    <property type="protein sequence ID" value="GAA0863932.1"/>
    <property type="molecule type" value="Genomic_DNA"/>
</dbReference>
<dbReference type="RefSeq" id="WP_346044583.1">
    <property type="nucleotide sequence ID" value="NZ_BAAACP010000008.1"/>
</dbReference>
<evidence type="ECO:0000313" key="2">
    <source>
        <dbReference type="Proteomes" id="UP001400965"/>
    </source>
</evidence>
<organism evidence="1 2">
    <name type="scientific">Paraclostridium tenue</name>
    <dbReference type="NCBI Taxonomy" id="1737"/>
    <lineage>
        <taxon>Bacteria</taxon>
        <taxon>Bacillati</taxon>
        <taxon>Bacillota</taxon>
        <taxon>Clostridia</taxon>
        <taxon>Peptostreptococcales</taxon>
        <taxon>Peptostreptococcaceae</taxon>
        <taxon>Paraclostridium</taxon>
    </lineage>
</organism>
<protein>
    <recommendedName>
        <fullName evidence="3">Nucleic acid-binding protein</fullName>
    </recommendedName>
</protein>
<proteinExistence type="predicted"/>
<dbReference type="Proteomes" id="UP001400965">
    <property type="component" value="Unassembled WGS sequence"/>
</dbReference>
<evidence type="ECO:0000313" key="1">
    <source>
        <dbReference type="EMBL" id="GAA0863932.1"/>
    </source>
</evidence>
<evidence type="ECO:0008006" key="3">
    <source>
        <dbReference type="Google" id="ProtNLM"/>
    </source>
</evidence>
<keyword evidence="2" id="KW-1185">Reference proteome</keyword>
<comment type="caution">
    <text evidence="1">The sequence shown here is derived from an EMBL/GenBank/DDBJ whole genome shotgun (WGS) entry which is preliminary data.</text>
</comment>
<name>A0ABP3XHY1_9FIRM</name>